<dbReference type="InterPro" id="IPR006674">
    <property type="entry name" value="HD_domain"/>
</dbReference>
<dbReference type="InterPro" id="IPR003607">
    <property type="entry name" value="HD/PDEase_dom"/>
</dbReference>
<dbReference type="CDD" id="cd00077">
    <property type="entry name" value="HDc"/>
    <property type="match status" value="1"/>
</dbReference>
<evidence type="ECO:0000313" key="2">
    <source>
        <dbReference type="EMBL" id="SKB45231.1"/>
    </source>
</evidence>
<dbReference type="GO" id="GO:0008832">
    <property type="term" value="F:dGTPase activity"/>
    <property type="evidence" value="ECO:0007669"/>
    <property type="project" value="TreeGrafter"/>
</dbReference>
<proteinExistence type="predicted"/>
<sequence>MKATKIIRDVIHSDIVFDQRFMKIIDTKEFQRLNRIKQLSCEYMVFPTATHTRMAHSLGTYYVMGKLIEHFSALLLEMGYEVKNEDKDLALCAALLHDIGHGPFSHTFEKIFMMKSHEDWAVSILKSTETEINSVILKEFGEDFLIRLTEIISKAYKHQDENGIFFIISTLVSSQVDADRMDYLLRDAYFTSVTTGNYDFKRLIRAFGVEKNSKGELIIFIHQKFIATLEEYILARYYMHKEVYQHSVKRQMEGILQKIFERAKQLYISDNKIEIASIIEKLFRNEKLSVEDYLKLDDTTLLYHVSLWQENKDEILSRLCKSFIERKKFKKYTFSQDSHIQIIRFKEKINELLLENNKPPIEDYSKEYFYIEDDRDLKLYVNTKENIWIKRKDNKLLDLSEVSIIINESSISNKSECTKRVYISPEIFNLRFGLEVDLIEKLGTW</sequence>
<dbReference type="Proteomes" id="UP000243406">
    <property type="component" value="Unassembled WGS sequence"/>
</dbReference>
<dbReference type="InterPro" id="IPR050135">
    <property type="entry name" value="dGTPase-like"/>
</dbReference>
<protein>
    <recommendedName>
        <fullName evidence="1">HD/PDEase domain-containing protein</fullName>
    </recommendedName>
</protein>
<dbReference type="AlphaFoldDB" id="A0A1T5BD33"/>
<dbReference type="PANTHER" id="PTHR11373:SF4">
    <property type="entry name" value="DEOXYNUCLEOSIDE TRIPHOSPHATE TRIPHOSPHOHYDROLASE SAMHD1"/>
    <property type="match status" value="1"/>
</dbReference>
<dbReference type="EMBL" id="FUYN01000003">
    <property type="protein sequence ID" value="SKB45231.1"/>
    <property type="molecule type" value="Genomic_DNA"/>
</dbReference>
<gene>
    <name evidence="2" type="ORF">SAMN02745120_1551</name>
</gene>
<accession>A0A1T5BD33</accession>
<keyword evidence="3" id="KW-1185">Reference proteome</keyword>
<dbReference type="SMART" id="SM00471">
    <property type="entry name" value="HDc"/>
    <property type="match status" value="1"/>
</dbReference>
<reference evidence="3" key="1">
    <citation type="submission" date="2017-02" db="EMBL/GenBank/DDBJ databases">
        <authorList>
            <person name="Varghese N."/>
            <person name="Submissions S."/>
        </authorList>
    </citation>
    <scope>NUCLEOTIDE SEQUENCE [LARGE SCALE GENOMIC DNA]</scope>
    <source>
        <strain evidence="3">ATCC 35199</strain>
    </source>
</reference>
<dbReference type="Pfam" id="PF19276">
    <property type="entry name" value="HD_assoc_2"/>
    <property type="match status" value="1"/>
</dbReference>
<name>A0A1T5BD33_9FIRM</name>
<dbReference type="OrthoDB" id="9803619at2"/>
<dbReference type="Gene3D" id="1.10.3210.10">
    <property type="entry name" value="Hypothetical protein af1432"/>
    <property type="match status" value="1"/>
</dbReference>
<feature type="domain" description="HD/PDEase" evidence="1">
    <location>
        <begin position="49"/>
        <end position="193"/>
    </location>
</feature>
<dbReference type="GO" id="GO:0006203">
    <property type="term" value="P:dGTP catabolic process"/>
    <property type="evidence" value="ECO:0007669"/>
    <property type="project" value="TreeGrafter"/>
</dbReference>
<evidence type="ECO:0000259" key="1">
    <source>
        <dbReference type="SMART" id="SM00471"/>
    </source>
</evidence>
<dbReference type="PANTHER" id="PTHR11373">
    <property type="entry name" value="DEOXYNUCLEOSIDE TRIPHOSPHATE TRIPHOSPHOHYDROLASE"/>
    <property type="match status" value="1"/>
</dbReference>
<dbReference type="Pfam" id="PF01966">
    <property type="entry name" value="HD"/>
    <property type="match status" value="1"/>
</dbReference>
<organism evidence="2 3">
    <name type="scientific">Acetoanaerobium noterae</name>
    <dbReference type="NCBI Taxonomy" id="745369"/>
    <lineage>
        <taxon>Bacteria</taxon>
        <taxon>Bacillati</taxon>
        <taxon>Bacillota</taxon>
        <taxon>Clostridia</taxon>
        <taxon>Peptostreptococcales</taxon>
        <taxon>Filifactoraceae</taxon>
        <taxon>Acetoanaerobium</taxon>
    </lineage>
</organism>
<dbReference type="RefSeq" id="WP_079589422.1">
    <property type="nucleotide sequence ID" value="NZ_FUYN01000003.1"/>
</dbReference>
<evidence type="ECO:0000313" key="3">
    <source>
        <dbReference type="Proteomes" id="UP000243406"/>
    </source>
</evidence>
<dbReference type="InterPro" id="IPR045509">
    <property type="entry name" value="HD_assoc_2"/>
</dbReference>
<dbReference type="SUPFAM" id="SSF109604">
    <property type="entry name" value="HD-domain/PDEase-like"/>
    <property type="match status" value="1"/>
</dbReference>